<dbReference type="EMBL" id="MU266344">
    <property type="protein sequence ID" value="KAH7929219.1"/>
    <property type="molecule type" value="Genomic_DNA"/>
</dbReference>
<evidence type="ECO:0000313" key="1">
    <source>
        <dbReference type="EMBL" id="KAH7929219.1"/>
    </source>
</evidence>
<comment type="caution">
    <text evidence="1">The sequence shown here is derived from an EMBL/GenBank/DDBJ whole genome shotgun (WGS) entry which is preliminary data.</text>
</comment>
<name>A0ACB8BU96_9AGAM</name>
<organism evidence="1 2">
    <name type="scientific">Leucogyrophana mollusca</name>
    <dbReference type="NCBI Taxonomy" id="85980"/>
    <lineage>
        <taxon>Eukaryota</taxon>
        <taxon>Fungi</taxon>
        <taxon>Dikarya</taxon>
        <taxon>Basidiomycota</taxon>
        <taxon>Agaricomycotina</taxon>
        <taxon>Agaricomycetes</taxon>
        <taxon>Agaricomycetidae</taxon>
        <taxon>Boletales</taxon>
        <taxon>Boletales incertae sedis</taxon>
        <taxon>Leucogyrophana</taxon>
    </lineage>
</organism>
<protein>
    <submittedName>
        <fullName evidence="1">HET-domain-containing protein</fullName>
    </submittedName>
</protein>
<dbReference type="Proteomes" id="UP000790709">
    <property type="component" value="Unassembled WGS sequence"/>
</dbReference>
<accession>A0ACB8BU96</accession>
<keyword evidence="2" id="KW-1185">Reference proteome</keyword>
<gene>
    <name evidence="1" type="ORF">BV22DRAFT_1102633</name>
</gene>
<reference evidence="1" key="1">
    <citation type="journal article" date="2021" name="New Phytol.">
        <title>Evolutionary innovations through gain and loss of genes in the ectomycorrhizal Boletales.</title>
        <authorList>
            <person name="Wu G."/>
            <person name="Miyauchi S."/>
            <person name="Morin E."/>
            <person name="Kuo A."/>
            <person name="Drula E."/>
            <person name="Varga T."/>
            <person name="Kohler A."/>
            <person name="Feng B."/>
            <person name="Cao Y."/>
            <person name="Lipzen A."/>
            <person name="Daum C."/>
            <person name="Hundley H."/>
            <person name="Pangilinan J."/>
            <person name="Johnson J."/>
            <person name="Barry K."/>
            <person name="LaButti K."/>
            <person name="Ng V."/>
            <person name="Ahrendt S."/>
            <person name="Min B."/>
            <person name="Choi I.G."/>
            <person name="Park H."/>
            <person name="Plett J.M."/>
            <person name="Magnuson J."/>
            <person name="Spatafora J.W."/>
            <person name="Nagy L.G."/>
            <person name="Henrissat B."/>
            <person name="Grigoriev I.V."/>
            <person name="Yang Z.L."/>
            <person name="Xu J."/>
            <person name="Martin F.M."/>
        </authorList>
    </citation>
    <scope>NUCLEOTIDE SEQUENCE</scope>
    <source>
        <strain evidence="1">KUC20120723A-06</strain>
    </source>
</reference>
<sequence>MYLLNTSTLQLELQPEEFPRLTKYAILSHVWGREEVTFRDINGPHAVRLEGYTKIERCCAQALANGYQYVWIDTCCIDKSSSAELSEAINSMYRWYEDAAVCYAYLADVLSHENPVYEKSSFRLSRYFRRGWTLQEVIAPRRVTFFARDWVKIGTKASEISVISEVTGVDRRVLSKSLPLTEVSVAKKISWASRRETTRVEDRAYSLMGIVGVHMPLLYGEGENAFIRLQHEIIRTSNDQSIFAWGLNIDPTRSLFLGHPSSSLLASSPSDFCGCAKVDRIMPNKFLDLFASSLSKDTPYKSQFSMTNSGVQITLPIKRTPSGYSAALACQMTAYPNKMPARPLREFRNELFSGYRKGFYSKTVTAVQNAAKTR</sequence>
<evidence type="ECO:0000313" key="2">
    <source>
        <dbReference type="Proteomes" id="UP000790709"/>
    </source>
</evidence>
<proteinExistence type="predicted"/>